<dbReference type="InterPro" id="IPR038588">
    <property type="entry name" value="XS_domain_sf"/>
</dbReference>
<dbReference type="OrthoDB" id="1915348at2759"/>
<feature type="domain" description="RING-type" evidence="4">
    <location>
        <begin position="645"/>
        <end position="699"/>
    </location>
</feature>
<protein>
    <submittedName>
        <fullName evidence="5">XS domain-containing protein</fullName>
    </submittedName>
</protein>
<dbReference type="PANTHER" id="PTHR46602">
    <property type="entry name" value="PROTEIN SUPPRESSOR OF GENE SILENCING 3"/>
    <property type="match status" value="1"/>
</dbReference>
<dbReference type="Gene3D" id="3.30.70.2890">
    <property type="entry name" value="XS domain"/>
    <property type="match status" value="1"/>
</dbReference>
<keyword evidence="1" id="KW-0862">Zinc</keyword>
<evidence type="ECO:0000256" key="2">
    <source>
        <dbReference type="SAM" id="Coils"/>
    </source>
</evidence>
<proteinExistence type="predicted"/>
<evidence type="ECO:0000256" key="3">
    <source>
        <dbReference type="SAM" id="MobiDB-lite"/>
    </source>
</evidence>
<keyword evidence="2" id="KW-0175">Coiled coil</keyword>
<dbReference type="Pfam" id="PF03468">
    <property type="entry name" value="XS"/>
    <property type="match status" value="1"/>
</dbReference>
<dbReference type="EMBL" id="DF236974">
    <property type="protein sequence ID" value="GAQ79151.1"/>
    <property type="molecule type" value="Genomic_DNA"/>
</dbReference>
<keyword evidence="1" id="KW-0479">Metal-binding</keyword>
<keyword evidence="6" id="KW-1185">Reference proteome</keyword>
<evidence type="ECO:0000313" key="5">
    <source>
        <dbReference type="EMBL" id="GAQ79151.1"/>
    </source>
</evidence>
<dbReference type="GO" id="GO:0008270">
    <property type="term" value="F:zinc ion binding"/>
    <property type="evidence" value="ECO:0007669"/>
    <property type="project" value="UniProtKB-KW"/>
</dbReference>
<dbReference type="AlphaFoldDB" id="A0A1Y1HQ88"/>
<dbReference type="InterPro" id="IPR001841">
    <property type="entry name" value="Znf_RING"/>
</dbReference>
<dbReference type="OMA" id="DWYNLQP"/>
<dbReference type="InterPro" id="IPR044287">
    <property type="entry name" value="SGS3"/>
</dbReference>
<gene>
    <name evidence="5" type="ORF">KFL_000250280</name>
</gene>
<feature type="coiled-coil region" evidence="2">
    <location>
        <begin position="421"/>
        <end position="512"/>
    </location>
</feature>
<dbReference type="PROSITE" id="PS50089">
    <property type="entry name" value="ZF_RING_2"/>
    <property type="match status" value="1"/>
</dbReference>
<dbReference type="GO" id="GO:0051607">
    <property type="term" value="P:defense response to virus"/>
    <property type="evidence" value="ECO:0007669"/>
    <property type="project" value="InterPro"/>
</dbReference>
<dbReference type="STRING" id="105231.A0A1Y1HQ88"/>
<feature type="region of interest" description="Disordered" evidence="3">
    <location>
        <begin position="64"/>
        <end position="189"/>
    </location>
</feature>
<dbReference type="GO" id="GO:0031047">
    <property type="term" value="P:regulatory ncRNA-mediated gene silencing"/>
    <property type="evidence" value="ECO:0007669"/>
    <property type="project" value="InterPro"/>
</dbReference>
<keyword evidence="1" id="KW-0863">Zinc-finger</keyword>
<evidence type="ECO:0000259" key="4">
    <source>
        <dbReference type="PROSITE" id="PS50089"/>
    </source>
</evidence>
<feature type="coiled-coil region" evidence="2">
    <location>
        <begin position="602"/>
        <end position="639"/>
    </location>
</feature>
<evidence type="ECO:0000313" key="6">
    <source>
        <dbReference type="Proteomes" id="UP000054558"/>
    </source>
</evidence>
<dbReference type="PANTHER" id="PTHR46602:SF1">
    <property type="entry name" value="PROTEIN SUPPRESSOR OF GENE SILENCING 3"/>
    <property type="match status" value="1"/>
</dbReference>
<reference evidence="5 6" key="1">
    <citation type="journal article" date="2014" name="Nat. Commun.">
        <title>Klebsormidium flaccidum genome reveals primary factors for plant terrestrial adaptation.</title>
        <authorList>
            <person name="Hori K."/>
            <person name="Maruyama F."/>
            <person name="Fujisawa T."/>
            <person name="Togashi T."/>
            <person name="Yamamoto N."/>
            <person name="Seo M."/>
            <person name="Sato S."/>
            <person name="Yamada T."/>
            <person name="Mori H."/>
            <person name="Tajima N."/>
            <person name="Moriyama T."/>
            <person name="Ikeuchi M."/>
            <person name="Watanabe M."/>
            <person name="Wada H."/>
            <person name="Kobayashi K."/>
            <person name="Saito M."/>
            <person name="Masuda T."/>
            <person name="Sasaki-Sekimoto Y."/>
            <person name="Mashiguchi K."/>
            <person name="Awai K."/>
            <person name="Shimojima M."/>
            <person name="Masuda S."/>
            <person name="Iwai M."/>
            <person name="Nobusawa T."/>
            <person name="Narise T."/>
            <person name="Kondo S."/>
            <person name="Saito H."/>
            <person name="Sato R."/>
            <person name="Murakawa M."/>
            <person name="Ihara Y."/>
            <person name="Oshima-Yamada Y."/>
            <person name="Ohtaka K."/>
            <person name="Satoh M."/>
            <person name="Sonobe K."/>
            <person name="Ishii M."/>
            <person name="Ohtani R."/>
            <person name="Kanamori-Sato M."/>
            <person name="Honoki R."/>
            <person name="Miyazaki D."/>
            <person name="Mochizuki H."/>
            <person name="Umetsu J."/>
            <person name="Higashi K."/>
            <person name="Shibata D."/>
            <person name="Kamiya Y."/>
            <person name="Sato N."/>
            <person name="Nakamura Y."/>
            <person name="Tabata S."/>
            <person name="Ida S."/>
            <person name="Kurokawa K."/>
            <person name="Ohta H."/>
        </authorList>
    </citation>
    <scope>NUCLEOTIDE SEQUENCE [LARGE SCALE GENOMIC DNA]</scope>
    <source>
        <strain evidence="5 6">NIES-2285</strain>
    </source>
</reference>
<dbReference type="InterPro" id="IPR005380">
    <property type="entry name" value="XS_domain"/>
</dbReference>
<dbReference type="Proteomes" id="UP000054558">
    <property type="component" value="Unassembled WGS sequence"/>
</dbReference>
<accession>A0A1Y1HQ88</accession>
<feature type="compositionally biased region" description="Basic and acidic residues" evidence="3">
    <location>
        <begin position="78"/>
        <end position="89"/>
    </location>
</feature>
<name>A0A1Y1HQ88_KLENI</name>
<evidence type="ECO:0000256" key="1">
    <source>
        <dbReference type="PROSITE-ProRule" id="PRU00175"/>
    </source>
</evidence>
<organism evidence="5 6">
    <name type="scientific">Klebsormidium nitens</name>
    <name type="common">Green alga</name>
    <name type="synonym">Ulothrix nitens</name>
    <dbReference type="NCBI Taxonomy" id="105231"/>
    <lineage>
        <taxon>Eukaryota</taxon>
        <taxon>Viridiplantae</taxon>
        <taxon>Streptophyta</taxon>
        <taxon>Klebsormidiophyceae</taxon>
        <taxon>Klebsormidiales</taxon>
        <taxon>Klebsormidiaceae</taxon>
        <taxon>Klebsormidium</taxon>
    </lineage>
</organism>
<sequence length="716" mass="79446">MGEGSGFFLEPGSQIVAAAEGSGNEEPLEIMELDLNIAPDEAFSEQSQAPSFRHEDHAIKVEQMPFRPLPTCEEELSEDQRDSGDEVKNENNGQEKIGTGRVNDGDIGGPRPESLACNGICPGASSQPERFQGANDVSMQVEAPKPTASPAFGQVTDSSTDFSLFPEEDVDSSNSEGSVEDDEAPGQGNSYQYWAEKLERECATRTGHAKPPGGTYGCAVCTSGRGARRAFPHLDALVRHAETTTSGARAAAHVAYARALNELKARLSGEKPGKQLARLSGPEKIVKPPIVIAQNLRTKFDEERKQWNGVSGKVLGASLRAKGYDVKDRNVKDLWNAGGHRGTAFILFEATERGLLCAKQLAESQEQRGRGRVAWEHARAAGARPREEDGSPLAFCYLATADDMRALDPRAKSTGWEEIELQTLLKNSVRERDQRQELELRHAKAQSELRAAEGKNRELEGEKMDLARQNEALRGEVEAIRAATEAENQAHAQEMLRQVEELQGALAEEALEAKAAADADRADMSRRLRELQPGGQESKIDEAGDFDSAHEQLSKIVEDSFQKLDIAYNDQEVASFVSLRSAFDQTRVQMRRVREENRRAVMREFEQKLREVAEQAVRARAESERLREERNELDNRRNQQGAPECIVCSEEWSDSVKRFQFDCGHAVICEKCCEKYIATEEAKMGKTRGRKQHKLMCPMGTCDLRKNKRFKPAYLG</sequence>